<protein>
    <submittedName>
        <fullName evidence="1">Uncharacterized protein</fullName>
    </submittedName>
</protein>
<evidence type="ECO:0000313" key="1">
    <source>
        <dbReference type="EMBL" id="CAJ0689756.1"/>
    </source>
</evidence>
<comment type="caution">
    <text evidence="1">The sequence shown here is derived from an EMBL/GenBank/DDBJ whole genome shotgun (WGS) entry which is preliminary data.</text>
</comment>
<evidence type="ECO:0000313" key="2">
    <source>
        <dbReference type="Proteomes" id="UP001189915"/>
    </source>
</evidence>
<gene>
    <name evidence="1" type="ORF">LMG18091_01172</name>
</gene>
<name>A0AAD2ATB7_9RALS</name>
<keyword evidence="2" id="KW-1185">Reference proteome</keyword>
<accession>A0AAD2ATB7</accession>
<reference evidence="1 2" key="1">
    <citation type="submission" date="2023-07" db="EMBL/GenBank/DDBJ databases">
        <authorList>
            <person name="Peeters C."/>
        </authorList>
    </citation>
    <scope>NUCLEOTIDE SEQUENCE [LARGE SCALE GENOMIC DNA]</scope>
    <source>
        <strain evidence="1 2">LMG 18091</strain>
    </source>
</reference>
<dbReference type="Proteomes" id="UP001189915">
    <property type="component" value="Unassembled WGS sequence"/>
</dbReference>
<organism evidence="1 2">
    <name type="scientific">Ralstonia wenshanensis</name>
    <dbReference type="NCBI Taxonomy" id="2842456"/>
    <lineage>
        <taxon>Bacteria</taxon>
        <taxon>Pseudomonadati</taxon>
        <taxon>Pseudomonadota</taxon>
        <taxon>Betaproteobacteria</taxon>
        <taxon>Burkholderiales</taxon>
        <taxon>Burkholderiaceae</taxon>
        <taxon>Ralstonia</taxon>
    </lineage>
</organism>
<sequence>MIGCVDSGRPLYFGQNGPLQNIWRLALQGRGYEQIDRIDETGAELAGQRVRDAVDLRAQPHGHEGPAGTRFDVRATEEILGCQGTRLVMA</sequence>
<dbReference type="AlphaFoldDB" id="A0AAD2ATB7"/>
<proteinExistence type="predicted"/>
<dbReference type="EMBL" id="CATWAF010000001">
    <property type="protein sequence ID" value="CAJ0689756.1"/>
    <property type="molecule type" value="Genomic_DNA"/>
</dbReference>